<evidence type="ECO:0000313" key="7">
    <source>
        <dbReference type="EMBL" id="ORX44581.1"/>
    </source>
</evidence>
<dbReference type="AlphaFoldDB" id="A0A1X2G4C5"/>
<evidence type="ECO:0000256" key="4">
    <source>
        <dbReference type="ARBA" id="ARBA00023054"/>
    </source>
</evidence>
<name>A0A1X2G4C5_9FUNG</name>
<comment type="subcellular location">
    <subcellularLocation>
        <location evidence="1">Nucleus</location>
        <location evidence="1">Nucleolus</location>
    </subcellularLocation>
</comment>
<proteinExistence type="inferred from homology"/>
<evidence type="ECO:0000256" key="1">
    <source>
        <dbReference type="ARBA" id="ARBA00004604"/>
    </source>
</evidence>
<evidence type="ECO:0000256" key="3">
    <source>
        <dbReference type="ARBA" id="ARBA00022517"/>
    </source>
</evidence>
<gene>
    <name evidence="7" type="ORF">DM01DRAFT_1295235</name>
</gene>
<comment type="caution">
    <text evidence="7">The sequence shown here is derived from an EMBL/GenBank/DDBJ whole genome shotgun (WGS) entry which is preliminary data.</text>
</comment>
<dbReference type="Pfam" id="PF05890">
    <property type="entry name" value="Ebp2"/>
    <property type="match status" value="1"/>
</dbReference>
<accession>A0A1X2G4C5</accession>
<dbReference type="EMBL" id="MCGT01000047">
    <property type="protein sequence ID" value="ORX44581.1"/>
    <property type="molecule type" value="Genomic_DNA"/>
</dbReference>
<keyword evidence="8" id="KW-1185">Reference proteome</keyword>
<reference evidence="7 8" key="1">
    <citation type="submission" date="2016-07" db="EMBL/GenBank/DDBJ databases">
        <title>Pervasive Adenine N6-methylation of Active Genes in Fungi.</title>
        <authorList>
            <consortium name="DOE Joint Genome Institute"/>
            <person name="Mondo S.J."/>
            <person name="Dannebaum R.O."/>
            <person name="Kuo R.C."/>
            <person name="Labutti K."/>
            <person name="Haridas S."/>
            <person name="Kuo A."/>
            <person name="Salamov A."/>
            <person name="Ahrendt S.R."/>
            <person name="Lipzen A."/>
            <person name="Sullivan W."/>
            <person name="Andreopoulos W.B."/>
            <person name="Clum A."/>
            <person name="Lindquist E."/>
            <person name="Daum C."/>
            <person name="Ramamoorthy G.K."/>
            <person name="Gryganskyi A."/>
            <person name="Culley D."/>
            <person name="Magnuson J.K."/>
            <person name="James T.Y."/>
            <person name="O'Malley M.A."/>
            <person name="Stajich J.E."/>
            <person name="Spatafora J.W."/>
            <person name="Visel A."/>
            <person name="Grigoriev I.V."/>
        </authorList>
    </citation>
    <scope>NUCLEOTIDE SEQUENCE [LARGE SCALE GENOMIC DNA]</scope>
    <source>
        <strain evidence="7 8">NRRL 3301</strain>
    </source>
</reference>
<dbReference type="PANTHER" id="PTHR13028:SF0">
    <property type="entry name" value="RRNA-PROCESSING PROTEIN EBP2-RELATED"/>
    <property type="match status" value="1"/>
</dbReference>
<dbReference type="GO" id="GO:0034399">
    <property type="term" value="C:nuclear periphery"/>
    <property type="evidence" value="ECO:0007669"/>
    <property type="project" value="TreeGrafter"/>
</dbReference>
<dbReference type="GO" id="GO:0030687">
    <property type="term" value="C:preribosome, large subunit precursor"/>
    <property type="evidence" value="ECO:0007669"/>
    <property type="project" value="TreeGrafter"/>
</dbReference>
<evidence type="ECO:0000256" key="6">
    <source>
        <dbReference type="SAM" id="MobiDB-lite"/>
    </source>
</evidence>
<dbReference type="PANTHER" id="PTHR13028">
    <property type="entry name" value="RRNA PROCESSING PROTEIN EBNA1-BINDING PROTEIN-RELATED"/>
    <property type="match status" value="1"/>
</dbReference>
<protein>
    <submittedName>
        <fullName evidence="7">Eukaryotic rRNA processing</fullName>
    </submittedName>
</protein>
<feature type="compositionally biased region" description="Acidic residues" evidence="6">
    <location>
        <begin position="34"/>
        <end position="63"/>
    </location>
</feature>
<comment type="similarity">
    <text evidence="2">Belongs to the EBP2 family.</text>
</comment>
<keyword evidence="4" id="KW-0175">Coiled coil</keyword>
<keyword evidence="5" id="KW-0539">Nucleus</keyword>
<keyword evidence="3" id="KW-0690">Ribosome biogenesis</keyword>
<sequence>MAANTLSKKAKRHAARKAAEEEKPEGTEQQEQIVQDEQENDESVASDQEVEDASASDQEEEETPYQPKNDTDGMLRLLDRIKLDLPWIETMDITSSKPIEIDAEKEGEELDMARELAFYQQALEAARLARDKFKKLNIPFSRPDDYFAEMIKSDEHMAKVRQRLLDESAKQKASEEARRQRQLKKFGKKVQVEKQLERQKQKTQMLDKIKLLKRSKQRVS</sequence>
<evidence type="ECO:0000313" key="8">
    <source>
        <dbReference type="Proteomes" id="UP000242146"/>
    </source>
</evidence>
<dbReference type="OrthoDB" id="443772at2759"/>
<feature type="compositionally biased region" description="Basic and acidic residues" evidence="6">
    <location>
        <begin position="17"/>
        <end position="26"/>
    </location>
</feature>
<dbReference type="GO" id="GO:0006364">
    <property type="term" value="P:rRNA processing"/>
    <property type="evidence" value="ECO:0007669"/>
    <property type="project" value="TreeGrafter"/>
</dbReference>
<dbReference type="Proteomes" id="UP000242146">
    <property type="component" value="Unassembled WGS sequence"/>
</dbReference>
<feature type="region of interest" description="Disordered" evidence="6">
    <location>
        <begin position="1"/>
        <end position="74"/>
    </location>
</feature>
<dbReference type="STRING" id="101127.A0A1X2G4C5"/>
<dbReference type="GO" id="GO:0042273">
    <property type="term" value="P:ribosomal large subunit biogenesis"/>
    <property type="evidence" value="ECO:0007669"/>
    <property type="project" value="EnsemblFungi"/>
</dbReference>
<evidence type="ECO:0000256" key="2">
    <source>
        <dbReference type="ARBA" id="ARBA00007336"/>
    </source>
</evidence>
<dbReference type="InterPro" id="IPR008610">
    <property type="entry name" value="Ebp2"/>
</dbReference>
<organism evidence="7 8">
    <name type="scientific">Hesseltinella vesiculosa</name>
    <dbReference type="NCBI Taxonomy" id="101127"/>
    <lineage>
        <taxon>Eukaryota</taxon>
        <taxon>Fungi</taxon>
        <taxon>Fungi incertae sedis</taxon>
        <taxon>Mucoromycota</taxon>
        <taxon>Mucoromycotina</taxon>
        <taxon>Mucoromycetes</taxon>
        <taxon>Mucorales</taxon>
        <taxon>Cunninghamellaceae</taxon>
        <taxon>Hesseltinella</taxon>
    </lineage>
</organism>
<dbReference type="GO" id="GO:0005730">
    <property type="term" value="C:nucleolus"/>
    <property type="evidence" value="ECO:0007669"/>
    <property type="project" value="UniProtKB-SubCell"/>
</dbReference>
<evidence type="ECO:0000256" key="5">
    <source>
        <dbReference type="ARBA" id="ARBA00023242"/>
    </source>
</evidence>